<sequence>MTITNSAFMGLSTSKVGEGYTSDNSPELQGIGAGIDSHYFKGMASVSARGIG</sequence>
<protein>
    <submittedName>
        <fullName evidence="1">Uncharacterized protein</fullName>
    </submittedName>
</protein>
<evidence type="ECO:0000313" key="1">
    <source>
        <dbReference type="EMBL" id="GAI10569.1"/>
    </source>
</evidence>
<accession>X1MW37</accession>
<gene>
    <name evidence="1" type="ORF">S06H3_21986</name>
</gene>
<comment type="caution">
    <text evidence="1">The sequence shown here is derived from an EMBL/GenBank/DDBJ whole genome shotgun (WGS) entry which is preliminary data.</text>
</comment>
<proteinExistence type="predicted"/>
<name>X1MW37_9ZZZZ</name>
<reference evidence="1" key="1">
    <citation type="journal article" date="2014" name="Front. Microbiol.">
        <title>High frequency of phylogenetically diverse reductive dehalogenase-homologous genes in deep subseafloor sedimentary metagenomes.</title>
        <authorList>
            <person name="Kawai M."/>
            <person name="Futagami T."/>
            <person name="Toyoda A."/>
            <person name="Takaki Y."/>
            <person name="Nishi S."/>
            <person name="Hori S."/>
            <person name="Arai W."/>
            <person name="Tsubouchi T."/>
            <person name="Morono Y."/>
            <person name="Uchiyama I."/>
            <person name="Ito T."/>
            <person name="Fujiyama A."/>
            <person name="Inagaki F."/>
            <person name="Takami H."/>
        </authorList>
    </citation>
    <scope>NUCLEOTIDE SEQUENCE</scope>
    <source>
        <strain evidence="1">Expedition CK06-06</strain>
    </source>
</reference>
<dbReference type="EMBL" id="BARV01011654">
    <property type="protein sequence ID" value="GAI10569.1"/>
    <property type="molecule type" value="Genomic_DNA"/>
</dbReference>
<organism evidence="1">
    <name type="scientific">marine sediment metagenome</name>
    <dbReference type="NCBI Taxonomy" id="412755"/>
    <lineage>
        <taxon>unclassified sequences</taxon>
        <taxon>metagenomes</taxon>
        <taxon>ecological metagenomes</taxon>
    </lineage>
</organism>
<dbReference type="AlphaFoldDB" id="X1MW37"/>